<reference evidence="19 20" key="1">
    <citation type="submission" date="2009-11" db="EMBL/GenBank/DDBJ databases">
        <title>Annotation of Allomyces macrogynus ATCC 38327.</title>
        <authorList>
            <consortium name="The Broad Institute Genome Sequencing Platform"/>
            <person name="Russ C."/>
            <person name="Cuomo C."/>
            <person name="Burger G."/>
            <person name="Gray M.W."/>
            <person name="Holland P.W.H."/>
            <person name="King N."/>
            <person name="Lang F.B.F."/>
            <person name="Roger A.J."/>
            <person name="Ruiz-Trillo I."/>
            <person name="Young S.K."/>
            <person name="Zeng Q."/>
            <person name="Gargeya S."/>
            <person name="Fitzgerald M."/>
            <person name="Haas B."/>
            <person name="Abouelleil A."/>
            <person name="Alvarado L."/>
            <person name="Arachchi H.M."/>
            <person name="Berlin A."/>
            <person name="Chapman S.B."/>
            <person name="Gearin G."/>
            <person name="Goldberg J."/>
            <person name="Griggs A."/>
            <person name="Gujja S."/>
            <person name="Hansen M."/>
            <person name="Heiman D."/>
            <person name="Howarth C."/>
            <person name="Larimer J."/>
            <person name="Lui A."/>
            <person name="MacDonald P.J.P."/>
            <person name="McCowen C."/>
            <person name="Montmayeur A."/>
            <person name="Murphy C."/>
            <person name="Neiman D."/>
            <person name="Pearson M."/>
            <person name="Priest M."/>
            <person name="Roberts A."/>
            <person name="Saif S."/>
            <person name="Shea T."/>
            <person name="Sisk P."/>
            <person name="Stolte C."/>
            <person name="Sykes S."/>
            <person name="Wortman J."/>
            <person name="Nusbaum C."/>
            <person name="Birren B."/>
        </authorList>
    </citation>
    <scope>NUCLEOTIDE SEQUENCE [LARGE SCALE GENOMIC DNA]</scope>
    <source>
        <strain evidence="19 20">ATCC 38327</strain>
    </source>
</reference>
<dbReference type="FunFam" id="3.30.1490.100:FF:000001">
    <property type="entry name" value="DNA repair protein REV1"/>
    <property type="match status" value="1"/>
</dbReference>
<keyword evidence="8" id="KW-0479">Metal-binding</keyword>
<dbReference type="Gene3D" id="3.40.1170.60">
    <property type="match status" value="1"/>
</dbReference>
<evidence type="ECO:0000256" key="11">
    <source>
        <dbReference type="ARBA" id="ARBA00023125"/>
    </source>
</evidence>
<feature type="compositionally biased region" description="Basic and acidic residues" evidence="16">
    <location>
        <begin position="643"/>
        <end position="653"/>
    </location>
</feature>
<organism evidence="19 20">
    <name type="scientific">Allomyces macrogynus (strain ATCC 38327)</name>
    <name type="common">Allomyces javanicus var. macrogynus</name>
    <dbReference type="NCBI Taxonomy" id="578462"/>
    <lineage>
        <taxon>Eukaryota</taxon>
        <taxon>Fungi</taxon>
        <taxon>Fungi incertae sedis</taxon>
        <taxon>Blastocladiomycota</taxon>
        <taxon>Blastocladiomycetes</taxon>
        <taxon>Blastocladiales</taxon>
        <taxon>Blastocladiaceae</taxon>
        <taxon>Allomyces</taxon>
    </lineage>
</organism>
<evidence type="ECO:0000256" key="12">
    <source>
        <dbReference type="ARBA" id="ARBA00023204"/>
    </source>
</evidence>
<evidence type="ECO:0000256" key="15">
    <source>
        <dbReference type="ARBA" id="ARBA00081902"/>
    </source>
</evidence>
<keyword evidence="10" id="KW-0460">Magnesium</keyword>
<dbReference type="eggNOG" id="KOG2093">
    <property type="taxonomic scope" value="Eukaryota"/>
</dbReference>
<dbReference type="STRING" id="578462.A0A0L0T266"/>
<dbReference type="GO" id="GO:0046872">
    <property type="term" value="F:metal ion binding"/>
    <property type="evidence" value="ECO:0007669"/>
    <property type="project" value="UniProtKB-KW"/>
</dbReference>
<keyword evidence="6" id="KW-0808">Transferase</keyword>
<evidence type="ECO:0000256" key="10">
    <source>
        <dbReference type="ARBA" id="ARBA00022842"/>
    </source>
</evidence>
<evidence type="ECO:0000256" key="14">
    <source>
        <dbReference type="ARBA" id="ARBA00058985"/>
    </source>
</evidence>
<keyword evidence="11" id="KW-0238">DNA-binding</keyword>
<evidence type="ECO:0000256" key="4">
    <source>
        <dbReference type="ARBA" id="ARBA00020399"/>
    </source>
</evidence>
<dbReference type="Pfam" id="PF00817">
    <property type="entry name" value="IMS"/>
    <property type="match status" value="1"/>
</dbReference>
<dbReference type="Proteomes" id="UP000054350">
    <property type="component" value="Unassembled WGS sequence"/>
</dbReference>
<feature type="compositionally biased region" description="Pro residues" evidence="16">
    <location>
        <begin position="173"/>
        <end position="201"/>
    </location>
</feature>
<dbReference type="InterPro" id="IPR036775">
    <property type="entry name" value="DNA_pol_Y-fam_lit_finger_sf"/>
</dbReference>
<dbReference type="InterPro" id="IPR025527">
    <property type="entry name" value="HUWE1/Rev1_UBM"/>
</dbReference>
<dbReference type="InterPro" id="IPR001357">
    <property type="entry name" value="BRCT_dom"/>
</dbReference>
<dbReference type="GO" id="GO:0003887">
    <property type="term" value="F:DNA-directed DNA polymerase activity"/>
    <property type="evidence" value="ECO:0007669"/>
    <property type="project" value="InterPro"/>
</dbReference>
<dbReference type="AlphaFoldDB" id="A0A0L0T266"/>
<evidence type="ECO:0000256" key="9">
    <source>
        <dbReference type="ARBA" id="ARBA00022763"/>
    </source>
</evidence>
<dbReference type="FunFam" id="3.40.50.10190:FF:000011">
    <property type="entry name" value="DNA repair protein REV1"/>
    <property type="match status" value="1"/>
</dbReference>
<dbReference type="InterPro" id="IPR043502">
    <property type="entry name" value="DNA/RNA_pol_sf"/>
</dbReference>
<gene>
    <name evidence="19" type="ORF">AMAG_13475</name>
</gene>
<dbReference type="OrthoDB" id="427711at2759"/>
<comment type="cofactor">
    <cofactor evidence="1">
        <name>Mg(2+)</name>
        <dbReference type="ChEBI" id="CHEBI:18420"/>
    </cofactor>
</comment>
<sequence length="890" mass="97129">MTAPKRRAGELKDDRGNYQPPDFGNFGMYMGQKKQKLREQDDLRAPALTSPGGSGSVPPQIFHGMTLHINGYCDEMPLQELKALILKHGGQYDHYFNKSTTTHMVASNLTPAKKHEFRHFKVATPRWVLDSIAQGKLLPWHQYSALTMAPSVSGQALLVPTVHGATSSGSIHHPPPGHASPQQPTPSVPAQPPVPARPLAPAPASRPAAKDAKDPEFLQQYYQNSRLHFLSTWKAELQAMTRPIHEELQRKAQERAANAPPPPFKVIMHVDMDCFFVSVALLSRPDLVDKPVGVAHAEKMNADGSSEIASCNYVARGFGVRNGMFTGQARKLCPQLVLLPYDFAAYRATTAQLYNVLREFAAGLHAVSCDEAYIDVSPRITDPSDILPLAHAIRTEIRARTQCAASIGCGENMLLARLATARAKPDGAAAWTRDEFVQALPEIKIRDVPGVGHHLARKLAEMKVVTAADLAKVSKAKLQAELGAKLGETLYGYCRGIDERDFGHKPRQTVSAEVNYGIRFDTQDQAHEFMRQLTREVAQRLHSVGAKAAHMTLKIMKRATDADPRKHLGHGICDTFSKSQTLARATDQADALATVACALLDAFAFAPADLRGIGISCTRLVYPGDTVEKGSRTLFDFVRPTKGKKEEKGKLDGKGGGGGDAVGRREEPAPPPRPAAQVQEAARAKGPFRFDESASSTSEQVDEIMAQELDLSVLNELPQDIRREVIQDKRREIESRLRRGRQQPPARAPARRAPSPPRRPAPANSTARSPPQPAAAPPADGPPGQPPALLNCRALPDVRRLLSQWLEHSAANVSTTDFATDGAMVGDYVERLVDAKYFDIAQRVMQYLSYLLQARKDAWPAPVAGMVHAVLDRGAAAVQRAVGEEAVLVL</sequence>
<protein>
    <recommendedName>
        <fullName evidence="4">DNA repair protein REV1</fullName>
    </recommendedName>
    <alternativeName>
        <fullName evidence="15">Reversionless protein 1</fullName>
    </alternativeName>
</protein>
<evidence type="ECO:0000256" key="16">
    <source>
        <dbReference type="SAM" id="MobiDB-lite"/>
    </source>
</evidence>
<dbReference type="OMA" id="GGEFHIY"/>
<evidence type="ECO:0000256" key="5">
    <source>
        <dbReference type="ARBA" id="ARBA00022634"/>
    </source>
</evidence>
<evidence type="ECO:0000259" key="17">
    <source>
        <dbReference type="PROSITE" id="PS50172"/>
    </source>
</evidence>
<dbReference type="SMART" id="SM00292">
    <property type="entry name" value="BRCT"/>
    <property type="match status" value="1"/>
</dbReference>
<dbReference type="Gene3D" id="6.10.250.1490">
    <property type="match status" value="1"/>
</dbReference>
<proteinExistence type="inferred from homology"/>
<dbReference type="InterPro" id="IPR036420">
    <property type="entry name" value="BRCT_dom_sf"/>
</dbReference>
<dbReference type="GO" id="GO:0017125">
    <property type="term" value="F:deoxycytidyl transferase activity"/>
    <property type="evidence" value="ECO:0007669"/>
    <property type="project" value="TreeGrafter"/>
</dbReference>
<dbReference type="PROSITE" id="PS50173">
    <property type="entry name" value="UMUC"/>
    <property type="match status" value="1"/>
</dbReference>
<accession>A0A0L0T266</accession>
<dbReference type="InterPro" id="IPR017961">
    <property type="entry name" value="DNA_pol_Y-fam_little_finger"/>
</dbReference>
<keyword evidence="5" id="KW-0237">DNA synthesis</keyword>
<comment type="subcellular location">
    <subcellularLocation>
        <location evidence="2">Nucleus</location>
    </subcellularLocation>
</comment>
<keyword evidence="13" id="KW-0539">Nucleus</keyword>
<dbReference type="Pfam" id="PF14377">
    <property type="entry name" value="UBM"/>
    <property type="match status" value="1"/>
</dbReference>
<dbReference type="Pfam" id="PF16589">
    <property type="entry name" value="BRCT_2"/>
    <property type="match status" value="1"/>
</dbReference>
<keyword evidence="7" id="KW-0548">Nucleotidyltransferase</keyword>
<dbReference type="SUPFAM" id="SSF52113">
    <property type="entry name" value="BRCT domain"/>
    <property type="match status" value="1"/>
</dbReference>
<dbReference type="GO" id="GO:0005634">
    <property type="term" value="C:nucleus"/>
    <property type="evidence" value="ECO:0007669"/>
    <property type="project" value="UniProtKB-SubCell"/>
</dbReference>
<evidence type="ECO:0000256" key="7">
    <source>
        <dbReference type="ARBA" id="ARBA00022695"/>
    </source>
</evidence>
<feature type="region of interest" description="Disordered" evidence="16">
    <location>
        <begin position="735"/>
        <end position="791"/>
    </location>
</feature>
<dbReference type="Gene3D" id="3.30.70.270">
    <property type="match status" value="1"/>
</dbReference>
<reference evidence="20" key="2">
    <citation type="submission" date="2009-11" db="EMBL/GenBank/DDBJ databases">
        <title>The Genome Sequence of Allomyces macrogynus strain ATCC 38327.</title>
        <authorList>
            <consortium name="The Broad Institute Genome Sequencing Platform"/>
            <person name="Russ C."/>
            <person name="Cuomo C."/>
            <person name="Shea T."/>
            <person name="Young S.K."/>
            <person name="Zeng Q."/>
            <person name="Koehrsen M."/>
            <person name="Haas B."/>
            <person name="Borodovsky M."/>
            <person name="Guigo R."/>
            <person name="Alvarado L."/>
            <person name="Berlin A."/>
            <person name="Borenstein D."/>
            <person name="Chen Z."/>
            <person name="Engels R."/>
            <person name="Freedman E."/>
            <person name="Gellesch M."/>
            <person name="Goldberg J."/>
            <person name="Griggs A."/>
            <person name="Gujja S."/>
            <person name="Heiman D."/>
            <person name="Hepburn T."/>
            <person name="Howarth C."/>
            <person name="Jen D."/>
            <person name="Larson L."/>
            <person name="Lewis B."/>
            <person name="Mehta T."/>
            <person name="Park D."/>
            <person name="Pearson M."/>
            <person name="Roberts A."/>
            <person name="Saif S."/>
            <person name="Shenoy N."/>
            <person name="Sisk P."/>
            <person name="Stolte C."/>
            <person name="Sykes S."/>
            <person name="Walk T."/>
            <person name="White J."/>
            <person name="Yandava C."/>
            <person name="Burger G."/>
            <person name="Gray M.W."/>
            <person name="Holland P.W.H."/>
            <person name="King N."/>
            <person name="Lang F.B.F."/>
            <person name="Roger A.J."/>
            <person name="Ruiz-Trillo I."/>
            <person name="Lander E."/>
            <person name="Nusbaum C."/>
        </authorList>
    </citation>
    <scope>NUCLEOTIDE SEQUENCE [LARGE SCALE GENOMIC DNA]</scope>
    <source>
        <strain evidence="20">ATCC 38327</strain>
    </source>
</reference>
<feature type="region of interest" description="Disordered" evidence="16">
    <location>
        <begin position="639"/>
        <end position="700"/>
    </location>
</feature>
<comment type="function">
    <text evidence="14">Deoxycytidyl transferase involved in DNA repair. Transfers a dCMP residue from dCTP to the 3'-end of a DNA primer in a template-dependent reaction. May assist in the first step in the bypass of abasic lesions by the insertion of a nucleotide opposite the lesion. Required for normal induction of mutations by physical and chemical agents. Involved in mitochondrial DNA mutagenesis.</text>
</comment>
<keyword evidence="20" id="KW-1185">Reference proteome</keyword>
<dbReference type="EMBL" id="GG745358">
    <property type="protein sequence ID" value="KNE68836.1"/>
    <property type="molecule type" value="Genomic_DNA"/>
</dbReference>
<keyword evidence="12" id="KW-0234">DNA repair</keyword>
<feature type="domain" description="BRCT" evidence="17">
    <location>
        <begin position="57"/>
        <end position="145"/>
    </location>
</feature>
<feature type="compositionally biased region" description="Pro residues" evidence="16">
    <location>
        <begin position="770"/>
        <end position="786"/>
    </location>
</feature>
<dbReference type="GO" id="GO:0003684">
    <property type="term" value="F:damaged DNA binding"/>
    <property type="evidence" value="ECO:0007669"/>
    <property type="project" value="InterPro"/>
</dbReference>
<evidence type="ECO:0000256" key="6">
    <source>
        <dbReference type="ARBA" id="ARBA00022679"/>
    </source>
</evidence>
<dbReference type="InterPro" id="IPR043128">
    <property type="entry name" value="Rev_trsase/Diguanyl_cyclase"/>
</dbReference>
<evidence type="ECO:0000256" key="2">
    <source>
        <dbReference type="ARBA" id="ARBA00004123"/>
    </source>
</evidence>
<evidence type="ECO:0000313" key="19">
    <source>
        <dbReference type="EMBL" id="KNE68836.1"/>
    </source>
</evidence>
<dbReference type="GO" id="GO:0070987">
    <property type="term" value="P:error-free translesion synthesis"/>
    <property type="evidence" value="ECO:0007669"/>
    <property type="project" value="TreeGrafter"/>
</dbReference>
<dbReference type="PANTHER" id="PTHR45990">
    <property type="entry name" value="DNA REPAIR PROTEIN REV1"/>
    <property type="match status" value="1"/>
</dbReference>
<dbReference type="SUPFAM" id="SSF100879">
    <property type="entry name" value="Lesion bypass DNA polymerase (Y-family), little finger domain"/>
    <property type="match status" value="1"/>
</dbReference>
<evidence type="ECO:0000256" key="3">
    <source>
        <dbReference type="ARBA" id="ARBA00010945"/>
    </source>
</evidence>
<dbReference type="InterPro" id="IPR001126">
    <property type="entry name" value="UmuC"/>
</dbReference>
<evidence type="ECO:0000313" key="20">
    <source>
        <dbReference type="Proteomes" id="UP000054350"/>
    </source>
</evidence>
<dbReference type="PROSITE" id="PS50172">
    <property type="entry name" value="BRCT"/>
    <property type="match status" value="1"/>
</dbReference>
<evidence type="ECO:0000256" key="13">
    <source>
        <dbReference type="ARBA" id="ARBA00023242"/>
    </source>
</evidence>
<dbReference type="Gene3D" id="3.40.50.10190">
    <property type="entry name" value="BRCT domain"/>
    <property type="match status" value="1"/>
</dbReference>
<dbReference type="Pfam" id="PF11799">
    <property type="entry name" value="IMS_C"/>
    <property type="match status" value="1"/>
</dbReference>
<dbReference type="CDD" id="cd17719">
    <property type="entry name" value="BRCT_Rev1"/>
    <property type="match status" value="1"/>
</dbReference>
<evidence type="ECO:0000256" key="1">
    <source>
        <dbReference type="ARBA" id="ARBA00001946"/>
    </source>
</evidence>
<dbReference type="GO" id="GO:0006281">
    <property type="term" value="P:DNA repair"/>
    <property type="evidence" value="ECO:0007669"/>
    <property type="project" value="UniProtKB-KW"/>
</dbReference>
<feature type="domain" description="UmuC" evidence="18">
    <location>
        <begin position="267"/>
        <end position="452"/>
    </location>
</feature>
<dbReference type="InterPro" id="IPR038401">
    <property type="entry name" value="Rev1_C_sf"/>
</dbReference>
<feature type="region of interest" description="Disordered" evidence="16">
    <location>
        <begin position="1"/>
        <end position="25"/>
    </location>
</feature>
<feature type="region of interest" description="Disordered" evidence="16">
    <location>
        <begin position="163"/>
        <end position="213"/>
    </location>
</feature>
<dbReference type="Gene3D" id="3.30.1490.100">
    <property type="entry name" value="DNA polymerase, Y-family, little finger domain"/>
    <property type="match status" value="1"/>
</dbReference>
<dbReference type="GO" id="GO:0042276">
    <property type="term" value="P:error-prone translesion synthesis"/>
    <property type="evidence" value="ECO:0007669"/>
    <property type="project" value="TreeGrafter"/>
</dbReference>
<name>A0A0L0T266_ALLM3</name>
<evidence type="ECO:0000259" key="18">
    <source>
        <dbReference type="PROSITE" id="PS50173"/>
    </source>
</evidence>
<feature type="compositionally biased region" description="Basic and acidic residues" evidence="16">
    <location>
        <begin position="7"/>
        <end position="16"/>
    </location>
</feature>
<dbReference type="Gene3D" id="1.20.58.1280">
    <property type="entry name" value="DNA repair protein Rev1, C-terminal domain"/>
    <property type="match status" value="1"/>
</dbReference>
<dbReference type="Gene3D" id="1.10.150.20">
    <property type="entry name" value="5' to 3' exonuclease, C-terminal subdomain"/>
    <property type="match status" value="1"/>
</dbReference>
<comment type="similarity">
    <text evidence="3">Belongs to the DNA polymerase type-Y family.</text>
</comment>
<dbReference type="VEuPathDB" id="FungiDB:AMAG_13475"/>
<dbReference type="Pfam" id="PF21999">
    <property type="entry name" value="IMS_HHH_1"/>
    <property type="match status" value="1"/>
</dbReference>
<keyword evidence="9" id="KW-0227">DNA damage</keyword>
<dbReference type="InterPro" id="IPR053848">
    <property type="entry name" value="IMS_HHH_1"/>
</dbReference>
<dbReference type="SUPFAM" id="SSF56672">
    <property type="entry name" value="DNA/RNA polymerases"/>
    <property type="match status" value="1"/>
</dbReference>
<evidence type="ECO:0000256" key="8">
    <source>
        <dbReference type="ARBA" id="ARBA00022723"/>
    </source>
</evidence>
<dbReference type="PANTHER" id="PTHR45990:SF1">
    <property type="entry name" value="DNA REPAIR PROTEIN REV1"/>
    <property type="match status" value="1"/>
</dbReference>